<name>A0AAN9SAC4_PSOTE</name>
<accession>A0AAN9SAC4</accession>
<evidence type="ECO:0000313" key="2">
    <source>
        <dbReference type="Proteomes" id="UP001386955"/>
    </source>
</evidence>
<gene>
    <name evidence="1" type="ORF">VNO78_20128</name>
</gene>
<dbReference type="PANTHER" id="PTHR15907">
    <property type="entry name" value="DUF614 FAMILY PROTEIN-RELATED"/>
    <property type="match status" value="1"/>
</dbReference>
<evidence type="ECO:0000313" key="1">
    <source>
        <dbReference type="EMBL" id="KAK7391709.1"/>
    </source>
</evidence>
<organism evidence="1 2">
    <name type="scientific">Psophocarpus tetragonolobus</name>
    <name type="common">Winged bean</name>
    <name type="synonym">Dolichos tetragonolobus</name>
    <dbReference type="NCBI Taxonomy" id="3891"/>
    <lineage>
        <taxon>Eukaryota</taxon>
        <taxon>Viridiplantae</taxon>
        <taxon>Streptophyta</taxon>
        <taxon>Embryophyta</taxon>
        <taxon>Tracheophyta</taxon>
        <taxon>Spermatophyta</taxon>
        <taxon>Magnoliopsida</taxon>
        <taxon>eudicotyledons</taxon>
        <taxon>Gunneridae</taxon>
        <taxon>Pentapetalae</taxon>
        <taxon>rosids</taxon>
        <taxon>fabids</taxon>
        <taxon>Fabales</taxon>
        <taxon>Fabaceae</taxon>
        <taxon>Papilionoideae</taxon>
        <taxon>50 kb inversion clade</taxon>
        <taxon>NPAAA clade</taxon>
        <taxon>indigoferoid/millettioid clade</taxon>
        <taxon>Phaseoleae</taxon>
        <taxon>Psophocarpus</taxon>
    </lineage>
</organism>
<sequence length="282" mass="31485">MEFTVRALELASIATVQSTNEYVILAVSLHLHSWSRLPSPSFHTLLLIDVKVSEEASHFYDDSHKVVDDTIGWRWMLKLQTKCHTSDDSHPTTMWKTQQVGDLCCSSKLSVTIVIFRNGYSEVKMHFGMGVQEEIPPFKLYPSHNFILNMLGFTPKWSASFCACGEDPKTCLITCCLPCITFGQIAQVVDEGRSSCVGQGCVYGLLMVVTCHWLYSCLYRGKMRAKFGLPAEPCCDCCVSFCCDPCALCQQHAELKARGFHPSKGWIGPPNAPPRMPPSMAR</sequence>
<dbReference type="Pfam" id="PF04749">
    <property type="entry name" value="PLAC8"/>
    <property type="match status" value="1"/>
</dbReference>
<keyword evidence="2" id="KW-1185">Reference proteome</keyword>
<dbReference type="AlphaFoldDB" id="A0AAN9SAC4"/>
<protein>
    <submittedName>
        <fullName evidence="1">Uncharacterized protein</fullName>
    </submittedName>
</protein>
<dbReference type="Proteomes" id="UP001386955">
    <property type="component" value="Unassembled WGS sequence"/>
</dbReference>
<comment type="caution">
    <text evidence="1">The sequence shown here is derived from an EMBL/GenBank/DDBJ whole genome shotgun (WGS) entry which is preliminary data.</text>
</comment>
<dbReference type="InterPro" id="IPR006461">
    <property type="entry name" value="PLAC_motif_containing"/>
</dbReference>
<dbReference type="EMBL" id="JAYMYS010000005">
    <property type="protein sequence ID" value="KAK7391709.1"/>
    <property type="molecule type" value="Genomic_DNA"/>
</dbReference>
<dbReference type="NCBIfam" id="TIGR01571">
    <property type="entry name" value="A_thal_Cys_rich"/>
    <property type="match status" value="1"/>
</dbReference>
<proteinExistence type="predicted"/>
<reference evidence="1 2" key="1">
    <citation type="submission" date="2024-01" db="EMBL/GenBank/DDBJ databases">
        <title>The genomes of 5 underutilized Papilionoideae crops provide insights into root nodulation and disease resistanc.</title>
        <authorList>
            <person name="Jiang F."/>
        </authorList>
    </citation>
    <scope>NUCLEOTIDE SEQUENCE [LARGE SCALE GENOMIC DNA]</scope>
    <source>
        <strain evidence="1">DUOXIRENSHENG_FW03</strain>
        <tissue evidence="1">Leaves</tissue>
    </source>
</reference>